<dbReference type="AlphaFoldDB" id="A0A067BTZ6"/>
<dbReference type="OMA" id="KMPAMAT"/>
<organism evidence="2 3">
    <name type="scientific">Saprolegnia parasitica (strain CBS 223.65)</name>
    <dbReference type="NCBI Taxonomy" id="695850"/>
    <lineage>
        <taxon>Eukaryota</taxon>
        <taxon>Sar</taxon>
        <taxon>Stramenopiles</taxon>
        <taxon>Oomycota</taxon>
        <taxon>Saprolegniomycetes</taxon>
        <taxon>Saprolegniales</taxon>
        <taxon>Saprolegniaceae</taxon>
        <taxon>Saprolegnia</taxon>
    </lineage>
</organism>
<dbReference type="KEGG" id="spar:SPRG_22378"/>
<name>A0A067BTZ6_SAPPC</name>
<dbReference type="Proteomes" id="UP000030745">
    <property type="component" value="Unassembled WGS sequence"/>
</dbReference>
<dbReference type="OrthoDB" id="64196at2759"/>
<evidence type="ECO:0000313" key="2">
    <source>
        <dbReference type="EMBL" id="KDO17746.1"/>
    </source>
</evidence>
<accession>A0A067BTZ6</accession>
<feature type="compositionally biased region" description="Basic residues" evidence="1">
    <location>
        <begin position="689"/>
        <end position="701"/>
    </location>
</feature>
<feature type="region of interest" description="Disordered" evidence="1">
    <location>
        <begin position="679"/>
        <end position="750"/>
    </location>
</feature>
<dbReference type="VEuPathDB" id="FungiDB:SPRG_22378"/>
<dbReference type="EMBL" id="KK583576">
    <property type="protein sequence ID" value="KDO17746.1"/>
    <property type="molecule type" value="Genomic_DNA"/>
</dbReference>
<keyword evidence="3" id="KW-1185">Reference proteome</keyword>
<proteinExistence type="predicted"/>
<reference evidence="2 3" key="1">
    <citation type="journal article" date="2013" name="PLoS Genet.">
        <title>Distinctive expansion of potential virulence genes in the genome of the oomycete fish pathogen Saprolegnia parasitica.</title>
        <authorList>
            <person name="Jiang R.H."/>
            <person name="de Bruijn I."/>
            <person name="Haas B.J."/>
            <person name="Belmonte R."/>
            <person name="Lobach L."/>
            <person name="Christie J."/>
            <person name="van den Ackerveken G."/>
            <person name="Bottin A."/>
            <person name="Bulone V."/>
            <person name="Diaz-Moreno S.M."/>
            <person name="Dumas B."/>
            <person name="Fan L."/>
            <person name="Gaulin E."/>
            <person name="Govers F."/>
            <person name="Grenville-Briggs L.J."/>
            <person name="Horner N.R."/>
            <person name="Levin J.Z."/>
            <person name="Mammella M."/>
            <person name="Meijer H.J."/>
            <person name="Morris P."/>
            <person name="Nusbaum C."/>
            <person name="Oome S."/>
            <person name="Phillips A.J."/>
            <person name="van Rooyen D."/>
            <person name="Rzeszutek E."/>
            <person name="Saraiva M."/>
            <person name="Secombes C.J."/>
            <person name="Seidl M.F."/>
            <person name="Snel B."/>
            <person name="Stassen J.H."/>
            <person name="Sykes S."/>
            <person name="Tripathy S."/>
            <person name="van den Berg H."/>
            <person name="Vega-Arreguin J.C."/>
            <person name="Wawra S."/>
            <person name="Young S.K."/>
            <person name="Zeng Q."/>
            <person name="Dieguez-Uribeondo J."/>
            <person name="Russ C."/>
            <person name="Tyler B.M."/>
            <person name="van West P."/>
        </authorList>
    </citation>
    <scope>NUCLEOTIDE SEQUENCE [LARGE SCALE GENOMIC DNA]</scope>
    <source>
        <strain evidence="2 3">CBS 223.65</strain>
    </source>
</reference>
<evidence type="ECO:0000313" key="3">
    <source>
        <dbReference type="Proteomes" id="UP000030745"/>
    </source>
</evidence>
<gene>
    <name evidence="2" type="ORF">SPRG_22378</name>
</gene>
<dbReference type="RefSeq" id="XP_012211547.1">
    <property type="nucleotide sequence ID" value="XM_012356157.1"/>
</dbReference>
<protein>
    <submittedName>
        <fullName evidence="2">Uncharacterized protein</fullName>
    </submittedName>
</protein>
<feature type="compositionally biased region" description="Basic and acidic residues" evidence="1">
    <location>
        <begin position="679"/>
        <end position="688"/>
    </location>
</feature>
<sequence>MIYVPSLPATDVVADVFAHLQAQLHAQVHGVDEARPAQTIDAFVDAIYRTRPVHASYVQQIKADGHRTRARLDAIRRQRNTDAAQRIQLLCAAKAMFASRVDAARRDVQMERAQHAVVHAQLVASATQHEFRRTLLFACVGEMHKALARATQRALGQADSVEAMTNAANANLLWSIVLARLAEEMGSPPFEHVARFEVLPDSTFGLSPRMNTMAQRIAPFLRKQLHLVDADDVVVTRIILVPSKASSKSTKLRLVRPPTSAATSMQALEQLLSSDDVGFSAPFSKKSKRPLSTLQARVVVSMTPTTPLSTSALRWLPLSPHTLPQSPMNDHIYFCLDEYKMRSTLEENAVITEIASRDWTPGITESLIAAFVRAPLDVCAKLDLASAFEIDAVLPNDGDHVLRATSASVPHPPLHFGVASIGHLLETKRWRDQVTDPDIQASLEKLAPHTLQGRGRLSQLYMATSALANGALVGATLHPISSAMLDELIALYLLRPTKMPAMATSLVAPMDAALCRIDNVSALLSDSFLGPPRSALVQRATSVDEAADYMEAKPSFEPTPTALPATELRQIKHASRLLDDLLHRRLASTLLALYTESVAPSSCRRCVRAEAPSATVTSLENALALEEATTNDVLGLARLGVYPTAEVALLKRLEQRLQTNRDVDQLRAFSEKKHALFRARRNDEEGARSKLRKGPLRHAKSCHVLPTRRPLQIESPLRPVSAHSNRSSSSSDSSPDIAPTTKKPSTKRRG</sequence>
<feature type="compositionally biased region" description="Low complexity" evidence="1">
    <location>
        <begin position="721"/>
        <end position="734"/>
    </location>
</feature>
<evidence type="ECO:0000256" key="1">
    <source>
        <dbReference type="SAM" id="MobiDB-lite"/>
    </source>
</evidence>
<dbReference type="GeneID" id="24142761"/>